<dbReference type="Pfam" id="PF13193">
    <property type="entry name" value="AMP-binding_C"/>
    <property type="match status" value="1"/>
</dbReference>
<dbReference type="GO" id="GO:0016877">
    <property type="term" value="F:ligase activity, forming carbon-sulfur bonds"/>
    <property type="evidence" value="ECO:0007669"/>
    <property type="project" value="UniProtKB-ARBA"/>
</dbReference>
<accession>A0A4R2JL02</accession>
<evidence type="ECO:0000313" key="5">
    <source>
        <dbReference type="Proteomes" id="UP000295680"/>
    </source>
</evidence>
<feature type="region of interest" description="Disordered" evidence="1">
    <location>
        <begin position="1"/>
        <end position="21"/>
    </location>
</feature>
<sequence length="548" mass="58877">MSRSAADLSAAEETSGSAPDSPCPDSCFYLDTLLSAFHRNADRVAVVHDGGSLTYADLLDEMYRLARALEGVGLGRGDGVAAFQDNTPGTLLVWMASRLLGCYFVGIPTYSSASEQAKMLEFMEVSVLVYEPGPAAERAAALAGQHGVPTMLSLGPGPVGTDLLALAADQPRTPFPPRAREDDIADVLLTSGSTGGRLKAAAYTFQRLGELVKAWLAFDTQDVAGAAAYRAPGCSLLRFIAMTMSHGVAALPAMLNGATFVLQQSLDPGVALRAIEEQRISVLTTFPSHTYQLIDHPDVTRTDFASLRLLVYYGAPMSPARLKRAMAVFGPVLCQIYGQTETRLVCWLSPEDHAADRPELLRSIGRPLPGVEVQVRTGTAVAAVGEIGEICVRTAYQMNHYWRQPELTAETIVDGWIRTGDLGYLDAEGYVYLVDRLRDIVLVNAINCYTVDIENVLAGHPAVREAVAVGLPDPHTGEAVHAAVVRHPDAEVSEAELRALVRVELSELDEPRTVLFLDAIPVTRAGKRDKNAVRELVAQRIGSAGRSG</sequence>
<dbReference type="Gene3D" id="3.30.300.30">
    <property type="match status" value="1"/>
</dbReference>
<dbReference type="Proteomes" id="UP000295680">
    <property type="component" value="Unassembled WGS sequence"/>
</dbReference>
<dbReference type="InterPro" id="IPR050237">
    <property type="entry name" value="ATP-dep_AMP-bd_enzyme"/>
</dbReference>
<proteinExistence type="predicted"/>
<organism evidence="4 5">
    <name type="scientific">Actinocrispum wychmicini</name>
    <dbReference type="NCBI Taxonomy" id="1213861"/>
    <lineage>
        <taxon>Bacteria</taxon>
        <taxon>Bacillati</taxon>
        <taxon>Actinomycetota</taxon>
        <taxon>Actinomycetes</taxon>
        <taxon>Pseudonocardiales</taxon>
        <taxon>Pseudonocardiaceae</taxon>
        <taxon>Actinocrispum</taxon>
    </lineage>
</organism>
<dbReference type="InterPro" id="IPR000873">
    <property type="entry name" value="AMP-dep_synth/lig_dom"/>
</dbReference>
<dbReference type="PANTHER" id="PTHR43767">
    <property type="entry name" value="LONG-CHAIN-FATTY-ACID--COA LIGASE"/>
    <property type="match status" value="1"/>
</dbReference>
<evidence type="ECO:0000259" key="3">
    <source>
        <dbReference type="Pfam" id="PF13193"/>
    </source>
</evidence>
<dbReference type="SUPFAM" id="SSF56801">
    <property type="entry name" value="Acetyl-CoA synthetase-like"/>
    <property type="match status" value="1"/>
</dbReference>
<keyword evidence="5" id="KW-1185">Reference proteome</keyword>
<dbReference type="Gene3D" id="3.40.50.12780">
    <property type="entry name" value="N-terminal domain of ligase-like"/>
    <property type="match status" value="1"/>
</dbReference>
<evidence type="ECO:0000256" key="1">
    <source>
        <dbReference type="SAM" id="MobiDB-lite"/>
    </source>
</evidence>
<dbReference type="InterPro" id="IPR045851">
    <property type="entry name" value="AMP-bd_C_sf"/>
</dbReference>
<protein>
    <submittedName>
        <fullName evidence="4">Fatty-acyl-CoA synthase</fullName>
    </submittedName>
</protein>
<dbReference type="InterPro" id="IPR025110">
    <property type="entry name" value="AMP-bd_C"/>
</dbReference>
<comment type="caution">
    <text evidence="4">The sequence shown here is derived from an EMBL/GenBank/DDBJ whole genome shotgun (WGS) entry which is preliminary data.</text>
</comment>
<dbReference type="OrthoDB" id="9803968at2"/>
<dbReference type="PANTHER" id="PTHR43767:SF7">
    <property type="entry name" value="MEDIUM_LONG-CHAIN-FATTY-ACID--COA LIGASE FADD8"/>
    <property type="match status" value="1"/>
</dbReference>
<feature type="domain" description="AMP-dependent synthetase/ligase" evidence="2">
    <location>
        <begin position="38"/>
        <end position="402"/>
    </location>
</feature>
<evidence type="ECO:0000313" key="4">
    <source>
        <dbReference type="EMBL" id="TCO60723.1"/>
    </source>
</evidence>
<gene>
    <name evidence="4" type="ORF">EV192_103298</name>
</gene>
<evidence type="ECO:0000259" key="2">
    <source>
        <dbReference type="Pfam" id="PF00501"/>
    </source>
</evidence>
<dbReference type="Pfam" id="PF00501">
    <property type="entry name" value="AMP-binding"/>
    <property type="match status" value="1"/>
</dbReference>
<dbReference type="EMBL" id="SLWS01000003">
    <property type="protein sequence ID" value="TCO60723.1"/>
    <property type="molecule type" value="Genomic_DNA"/>
</dbReference>
<dbReference type="RefSeq" id="WP_132115917.1">
    <property type="nucleotide sequence ID" value="NZ_SLWS01000003.1"/>
</dbReference>
<dbReference type="InterPro" id="IPR042099">
    <property type="entry name" value="ANL_N_sf"/>
</dbReference>
<reference evidence="4 5" key="1">
    <citation type="submission" date="2019-03" db="EMBL/GenBank/DDBJ databases">
        <title>Genomic Encyclopedia of Type Strains, Phase IV (KMG-IV): sequencing the most valuable type-strain genomes for metagenomic binning, comparative biology and taxonomic classification.</title>
        <authorList>
            <person name="Goeker M."/>
        </authorList>
    </citation>
    <scope>NUCLEOTIDE SEQUENCE [LARGE SCALE GENOMIC DNA]</scope>
    <source>
        <strain evidence="4 5">DSM 45934</strain>
    </source>
</reference>
<dbReference type="AlphaFoldDB" id="A0A4R2JL02"/>
<feature type="domain" description="AMP-binding enzyme C-terminal" evidence="3">
    <location>
        <begin position="453"/>
        <end position="527"/>
    </location>
</feature>
<name>A0A4R2JL02_9PSEU</name>